<dbReference type="EMBL" id="AP029022">
    <property type="protein sequence ID" value="BEV02758.1"/>
    <property type="molecule type" value="Genomic_DNA"/>
</dbReference>
<keyword evidence="4" id="KW-1185">Reference proteome</keyword>
<dbReference type="Pfam" id="PF07693">
    <property type="entry name" value="KAP_NTPase"/>
    <property type="match status" value="1"/>
</dbReference>
<feature type="transmembrane region" description="Helical" evidence="1">
    <location>
        <begin position="16"/>
        <end position="35"/>
    </location>
</feature>
<sequence length="204" mass="24109">MRYLDKILKFVSEYKLILIILGLYFSFQKIIISIYKEAFIDTFLSKFTRSLPTDLIFLFLVIFCILWTINKIHKEFYIKNETIVHIFLVFLFYCYCRITFNDTLLPLKLFSAIKYSDILFVYLFSPILVKSLFKNKRNEINENNDITIFNDNPLVNSSQDILRRKEVALKAVRFIKGNHSNNSVAIGIVGRWGEGKTTFMSFME</sequence>
<evidence type="ECO:0000256" key="1">
    <source>
        <dbReference type="SAM" id="Phobius"/>
    </source>
</evidence>
<dbReference type="InterPro" id="IPR011646">
    <property type="entry name" value="KAP_P-loop"/>
</dbReference>
<feature type="domain" description="KAP NTPase" evidence="2">
    <location>
        <begin position="166"/>
        <end position="203"/>
    </location>
</feature>
<name>A0ABN7C8W6_9FLAO</name>
<reference evidence="3 4" key="1">
    <citation type="journal article" date="2020" name="Microbes Environ.">
        <title>Synthetic bacterial community of duckweed: a simple and stable system to study plant-microbe interactions.</title>
        <authorList>
            <person name="Ishizawa H."/>
            <person name="Tada M."/>
            <person name="Kuroda M."/>
            <person name="Inoue D."/>
            <person name="Futamata H."/>
            <person name="Ike M."/>
        </authorList>
    </citation>
    <scope>NUCLEOTIDE SEQUENCE [LARGE SCALE GENOMIC DNA]</scope>
    <source>
        <strain evidence="3 4">DW100</strain>
    </source>
</reference>
<evidence type="ECO:0000259" key="2">
    <source>
        <dbReference type="Pfam" id="PF07693"/>
    </source>
</evidence>
<evidence type="ECO:0000313" key="3">
    <source>
        <dbReference type="EMBL" id="BEV02758.1"/>
    </source>
</evidence>
<dbReference type="Proteomes" id="UP001380186">
    <property type="component" value="Chromosome"/>
</dbReference>
<keyword evidence="1" id="KW-0472">Membrane</keyword>
<feature type="transmembrane region" description="Helical" evidence="1">
    <location>
        <begin position="82"/>
        <end position="100"/>
    </location>
</feature>
<accession>A0ABN7C8W6</accession>
<gene>
    <name evidence="3" type="ORF">CRDW_01320</name>
</gene>
<keyword evidence="1" id="KW-1133">Transmembrane helix</keyword>
<feature type="transmembrane region" description="Helical" evidence="1">
    <location>
        <begin position="55"/>
        <end position="70"/>
    </location>
</feature>
<proteinExistence type="predicted"/>
<organism evidence="3 4">
    <name type="scientific">Chryseobacterium gambrini</name>
    <dbReference type="NCBI Taxonomy" id="373672"/>
    <lineage>
        <taxon>Bacteria</taxon>
        <taxon>Pseudomonadati</taxon>
        <taxon>Bacteroidota</taxon>
        <taxon>Flavobacteriia</taxon>
        <taxon>Flavobacteriales</taxon>
        <taxon>Weeksellaceae</taxon>
        <taxon>Chryseobacterium group</taxon>
        <taxon>Chryseobacterium</taxon>
    </lineage>
</organism>
<evidence type="ECO:0000313" key="4">
    <source>
        <dbReference type="Proteomes" id="UP001380186"/>
    </source>
</evidence>
<keyword evidence="1" id="KW-0812">Transmembrane</keyword>
<feature type="transmembrane region" description="Helical" evidence="1">
    <location>
        <begin position="112"/>
        <end position="133"/>
    </location>
</feature>
<protein>
    <recommendedName>
        <fullName evidence="2">KAP NTPase domain-containing protein</fullName>
    </recommendedName>
</protein>